<dbReference type="PANTHER" id="PTHR43685">
    <property type="entry name" value="GLYCOSYLTRANSFERASE"/>
    <property type="match status" value="1"/>
</dbReference>
<evidence type="ECO:0000313" key="2">
    <source>
        <dbReference type="EMBL" id="CUQ90951.1"/>
    </source>
</evidence>
<dbReference type="InterPro" id="IPR029044">
    <property type="entry name" value="Nucleotide-diphossugar_trans"/>
</dbReference>
<dbReference type="EMBL" id="CZBX01000011">
    <property type="protein sequence ID" value="CUQ90951.1"/>
    <property type="molecule type" value="Genomic_DNA"/>
</dbReference>
<dbReference type="OrthoDB" id="9785185at2"/>
<dbReference type="InterPro" id="IPR001173">
    <property type="entry name" value="Glyco_trans_2-like"/>
</dbReference>
<sequence>MSKTRPLFTVVMPAYGVEKYLAKAVESIESQTFQEWELIIVEDGSPDKTGSLAEKLKEKDARIRVIHHEQNKGLSEARNTGIQHAAGRYIWFMDPDDTVDMDLLQQVADSLEKNRAKLVVFGHLEEYYNEDGSFAYAHEIRPEEKYFTDIEEIHNYMIRLEQETIYGYAWNKVYDLDYIKENKFRYETVRLIEDIVFNINYCNDIDSMNLLNIAPYHYAKRMTGSLTTKFVPDYYPLHRRRIEMLLNQQRYWRVDTPQHCAILGGLYGRYILSALERNCDHQSGMNSKDRKQFCREVFRDPLFQQLLPKAEAKDSKALKITLKCLNTHSTFLCTALGRIVHIVRTGMPVIYSKTKSER</sequence>
<proteinExistence type="predicted"/>
<gene>
    <name evidence="2" type="primary">kfoC_2</name>
    <name evidence="2" type="ORF">ERS852502_02308</name>
</gene>
<protein>
    <submittedName>
        <fullName evidence="2">Chondroitin polymerase</fullName>
    </submittedName>
</protein>
<dbReference type="InterPro" id="IPR050834">
    <property type="entry name" value="Glycosyltransf_2"/>
</dbReference>
<evidence type="ECO:0000259" key="1">
    <source>
        <dbReference type="Pfam" id="PF00535"/>
    </source>
</evidence>
<organism evidence="2 3">
    <name type="scientific">[Ruminococcus] torques</name>
    <dbReference type="NCBI Taxonomy" id="33039"/>
    <lineage>
        <taxon>Bacteria</taxon>
        <taxon>Bacillati</taxon>
        <taxon>Bacillota</taxon>
        <taxon>Clostridia</taxon>
        <taxon>Lachnospirales</taxon>
        <taxon>Lachnospiraceae</taxon>
        <taxon>Mediterraneibacter</taxon>
    </lineage>
</organism>
<feature type="domain" description="Glycosyltransferase 2-like" evidence="1">
    <location>
        <begin position="9"/>
        <end position="132"/>
    </location>
</feature>
<reference evidence="2 3" key="1">
    <citation type="submission" date="2015-09" db="EMBL/GenBank/DDBJ databases">
        <authorList>
            <consortium name="Pathogen Informatics"/>
        </authorList>
    </citation>
    <scope>NUCLEOTIDE SEQUENCE [LARGE SCALE GENOMIC DNA]</scope>
    <source>
        <strain evidence="2 3">2789STDY5834889</strain>
    </source>
</reference>
<dbReference type="Pfam" id="PF00535">
    <property type="entry name" value="Glycos_transf_2"/>
    <property type="match status" value="1"/>
</dbReference>
<dbReference type="PANTHER" id="PTHR43685:SF2">
    <property type="entry name" value="GLYCOSYLTRANSFERASE 2-LIKE DOMAIN-CONTAINING PROTEIN"/>
    <property type="match status" value="1"/>
</dbReference>
<dbReference type="AlphaFoldDB" id="A0A175A4J8"/>
<evidence type="ECO:0000313" key="3">
    <source>
        <dbReference type="Proteomes" id="UP000078383"/>
    </source>
</evidence>
<name>A0A175A4J8_9FIRM</name>
<dbReference type="Gene3D" id="3.90.550.10">
    <property type="entry name" value="Spore Coat Polysaccharide Biosynthesis Protein SpsA, Chain A"/>
    <property type="match status" value="1"/>
</dbReference>
<accession>A0A175A4J8</accession>
<dbReference type="CDD" id="cd00761">
    <property type="entry name" value="Glyco_tranf_GTA_type"/>
    <property type="match status" value="1"/>
</dbReference>
<dbReference type="Proteomes" id="UP000078383">
    <property type="component" value="Unassembled WGS sequence"/>
</dbReference>
<dbReference type="RefSeq" id="WP_055173127.1">
    <property type="nucleotide sequence ID" value="NZ_CZBX01000011.1"/>
</dbReference>
<dbReference type="SUPFAM" id="SSF53448">
    <property type="entry name" value="Nucleotide-diphospho-sugar transferases"/>
    <property type="match status" value="1"/>
</dbReference>